<evidence type="ECO:0000313" key="9">
    <source>
        <dbReference type="Proteomes" id="UP000746535"/>
    </source>
</evidence>
<feature type="transmembrane region" description="Helical" evidence="6">
    <location>
        <begin position="259"/>
        <end position="277"/>
    </location>
</feature>
<dbReference type="Pfam" id="PF03772">
    <property type="entry name" value="Competence"/>
    <property type="match status" value="1"/>
</dbReference>
<name>A0ABX0YCV3_9PSED</name>
<feature type="transmembrane region" description="Helical" evidence="6">
    <location>
        <begin position="330"/>
        <end position="348"/>
    </location>
</feature>
<keyword evidence="2" id="KW-1003">Cell membrane</keyword>
<dbReference type="NCBIfam" id="TIGR00361">
    <property type="entry name" value="ComEC_Rec2"/>
    <property type="match status" value="1"/>
</dbReference>
<dbReference type="PANTHER" id="PTHR30619:SF1">
    <property type="entry name" value="RECOMBINATION PROTEIN 2"/>
    <property type="match status" value="1"/>
</dbReference>
<dbReference type="InterPro" id="IPR035681">
    <property type="entry name" value="ComA-like_MBL"/>
</dbReference>
<dbReference type="InterPro" id="IPR036866">
    <property type="entry name" value="RibonucZ/Hydroxyglut_hydro"/>
</dbReference>
<evidence type="ECO:0000256" key="4">
    <source>
        <dbReference type="ARBA" id="ARBA00022989"/>
    </source>
</evidence>
<evidence type="ECO:0000256" key="5">
    <source>
        <dbReference type="ARBA" id="ARBA00023136"/>
    </source>
</evidence>
<feature type="transmembrane region" description="Helical" evidence="6">
    <location>
        <begin position="223"/>
        <end position="247"/>
    </location>
</feature>
<dbReference type="CDD" id="cd07731">
    <property type="entry name" value="ComA-like_MBL-fold"/>
    <property type="match status" value="1"/>
</dbReference>
<feature type="domain" description="Metallo-beta-lactamase" evidence="7">
    <location>
        <begin position="504"/>
        <end position="688"/>
    </location>
</feature>
<keyword evidence="4 6" id="KW-1133">Transmembrane helix</keyword>
<dbReference type="EMBL" id="JAAVJI010000002">
    <property type="protein sequence ID" value="NJP00079.1"/>
    <property type="molecule type" value="Genomic_DNA"/>
</dbReference>
<dbReference type="InterPro" id="IPR004477">
    <property type="entry name" value="ComEC_N"/>
</dbReference>
<proteinExistence type="predicted"/>
<evidence type="ECO:0000256" key="2">
    <source>
        <dbReference type="ARBA" id="ARBA00022475"/>
    </source>
</evidence>
<feature type="transmembrane region" description="Helical" evidence="6">
    <location>
        <begin position="306"/>
        <end position="324"/>
    </location>
</feature>
<evidence type="ECO:0000256" key="6">
    <source>
        <dbReference type="SAM" id="Phobius"/>
    </source>
</evidence>
<dbReference type="SUPFAM" id="SSF56281">
    <property type="entry name" value="Metallo-hydrolase/oxidoreductase"/>
    <property type="match status" value="1"/>
</dbReference>
<dbReference type="NCBIfam" id="TIGR00360">
    <property type="entry name" value="ComEC_N-term"/>
    <property type="match status" value="1"/>
</dbReference>
<evidence type="ECO:0000259" key="7">
    <source>
        <dbReference type="SMART" id="SM00849"/>
    </source>
</evidence>
<dbReference type="PANTHER" id="PTHR30619">
    <property type="entry name" value="DNA INTERNALIZATION/COMPETENCE PROTEIN COMEC/REC2"/>
    <property type="match status" value="1"/>
</dbReference>
<dbReference type="InterPro" id="IPR004797">
    <property type="entry name" value="Competence_ComEC/Rec2"/>
</dbReference>
<dbReference type="SMART" id="SM00849">
    <property type="entry name" value="Lactamase_B"/>
    <property type="match status" value="1"/>
</dbReference>
<keyword evidence="5 6" id="KW-0472">Membrane</keyword>
<keyword evidence="3 6" id="KW-0812">Transmembrane</keyword>
<dbReference type="Proteomes" id="UP000746535">
    <property type="component" value="Unassembled WGS sequence"/>
</dbReference>
<dbReference type="Pfam" id="PF00753">
    <property type="entry name" value="Lactamase_B"/>
    <property type="match status" value="1"/>
</dbReference>
<dbReference type="Gene3D" id="3.60.15.10">
    <property type="entry name" value="Ribonuclease Z/Hydroxyacylglutathione hydrolase-like"/>
    <property type="match status" value="1"/>
</dbReference>
<protein>
    <submittedName>
        <fullName evidence="8">DNA internalization-related competence protein ComEC/Rec2</fullName>
    </submittedName>
</protein>
<comment type="caution">
    <text evidence="8">The sequence shown here is derived from an EMBL/GenBank/DDBJ whole genome shotgun (WGS) entry which is preliminary data.</text>
</comment>
<evidence type="ECO:0000256" key="1">
    <source>
        <dbReference type="ARBA" id="ARBA00004651"/>
    </source>
</evidence>
<reference evidence="8 9" key="1">
    <citation type="submission" date="2020-03" db="EMBL/GenBank/DDBJ databases">
        <authorList>
            <person name="Wang L."/>
            <person name="He N."/>
            <person name="Li Y."/>
            <person name="Fang Y."/>
            <person name="Zhang F."/>
        </authorList>
    </citation>
    <scope>NUCLEOTIDE SEQUENCE [LARGE SCALE GENOMIC DNA]</scope>
    <source>
        <strain evidence="9">hsmgli-8</strain>
    </source>
</reference>
<accession>A0ABX0YCV3</accession>
<organism evidence="8 9">
    <name type="scientific">Pseudomonas quercus</name>
    <dbReference type="NCBI Taxonomy" id="2722792"/>
    <lineage>
        <taxon>Bacteria</taxon>
        <taxon>Pseudomonadati</taxon>
        <taxon>Pseudomonadota</taxon>
        <taxon>Gammaproteobacteria</taxon>
        <taxon>Pseudomonadales</taxon>
        <taxon>Pseudomonadaceae</taxon>
        <taxon>Pseudomonas</taxon>
    </lineage>
</organism>
<feature type="transmembrane region" description="Helical" evidence="6">
    <location>
        <begin position="360"/>
        <end position="381"/>
    </location>
</feature>
<evidence type="ECO:0000256" key="3">
    <source>
        <dbReference type="ARBA" id="ARBA00022692"/>
    </source>
</evidence>
<dbReference type="RefSeq" id="WP_168081888.1">
    <property type="nucleotide sequence ID" value="NZ_JAAVJI010000002.1"/>
</dbReference>
<feature type="transmembrane region" description="Helical" evidence="6">
    <location>
        <begin position="418"/>
        <end position="439"/>
    </location>
</feature>
<dbReference type="InterPro" id="IPR001279">
    <property type="entry name" value="Metallo-B-lactamas"/>
</dbReference>
<feature type="transmembrane region" description="Helical" evidence="6">
    <location>
        <begin position="393"/>
        <end position="411"/>
    </location>
</feature>
<feature type="transmembrane region" description="Helical" evidence="6">
    <location>
        <begin position="451"/>
        <end position="469"/>
    </location>
</feature>
<dbReference type="InterPro" id="IPR025405">
    <property type="entry name" value="DUF4131"/>
</dbReference>
<dbReference type="Pfam" id="PF13567">
    <property type="entry name" value="DUF4131"/>
    <property type="match status" value="1"/>
</dbReference>
<comment type="subcellular location">
    <subcellularLocation>
        <location evidence="1">Cell membrane</location>
        <topology evidence="1">Multi-pass membrane protein</topology>
    </subcellularLocation>
</comment>
<keyword evidence="9" id="KW-1185">Reference proteome</keyword>
<sequence>MRAALLAFAAGALGARWWPGPPPAEWACLLALGGLAALLCRLRPATWLGCALAGLAWALLAAIRVGEGQLAAELDGRTVWLEGTVTSLPVRSEATVIFTVQGAVSRRGALPSLIRVTWRNGPVVRSGERWRLAVTLSAPRGLVNPGGFDYEAWLFAQGLGATGTVKAGERLAAGPPAVREAVRERLLASKVQAAIPLLVALVLGDDSGITAAQWRVLQATGTVHLFVISGQHVGLVAGLVYGLVAWLARRRGWPGRLPWLPCACLGAGGAALGYGALAGFEVPVQRACLMILVTLVWRWRFRHIGVFTPLVLALAAVLAVNPLVSLTPGFWLSFSAVAVLLLAFAGRLGRWAWWQAWWRAQWCIAVGLAVVMAALGLAVSLTGPVVNLVAVPWVSLVALPAALLGTAALWLPWGSEPLLWVAGNALELLLKLLGLAAQASPLWLPSQLPPWAWLLALCGALLLLLPRGLPMRWAGLPLLLQLGFAPLPRPPWGQAQVVQLDVGQGLAILIRTRDHALLFDAGPQYSTGDAGDRIVVPSLRRLGVRQLDTLVVSHNHIDHSGGAQAVVDALSPGRVLAGEPGTAPARWQAEGCEGSEPWTWSGVRFEPWRWPNARSPNPASCVLLVEANGQRLLLTGDIDAQAERALITANPAWTVDWLQVPHHGSRTSSSAALLNALSPRWALISRGWNNRFGHPHAQVSARLAERGIVVLDSARHGALSWHLGSDETPTLWRQQRRLWRTTGG</sequence>
<gene>
    <name evidence="8" type="ORF">HBH25_04280</name>
</gene>
<dbReference type="InterPro" id="IPR052159">
    <property type="entry name" value="Competence_DNA_uptake"/>
</dbReference>
<evidence type="ECO:0000313" key="8">
    <source>
        <dbReference type="EMBL" id="NJP00079.1"/>
    </source>
</evidence>